<reference evidence="2" key="1">
    <citation type="submission" date="2020-06" db="EMBL/GenBank/DDBJ databases">
        <authorList>
            <person name="Li T."/>
            <person name="Hu X."/>
            <person name="Zhang T."/>
            <person name="Song X."/>
            <person name="Zhang H."/>
            <person name="Dai N."/>
            <person name="Sheng W."/>
            <person name="Hou X."/>
            <person name="Wei L."/>
        </authorList>
    </citation>
    <scope>NUCLEOTIDE SEQUENCE</scope>
    <source>
        <strain evidence="2">3651</strain>
        <tissue evidence="2">Leaf</tissue>
    </source>
</reference>
<comment type="caution">
    <text evidence="2">The sequence shown here is derived from an EMBL/GenBank/DDBJ whole genome shotgun (WGS) entry which is preliminary data.</text>
</comment>
<dbReference type="AlphaFoldDB" id="A0AAE2CUV9"/>
<sequence>MMYSDESIHLIGEKWVGDDLGVGLVPLRMEGAIGGVCVMHQGGPTVYWTSLLAEARTPPVMRKRWRTPPLARKRSLLLLAERGSSLAVDIFNGTLLPGDKRVFSSISREDLLGLLAGYHARASAALGEVLSRPQRKILEEKVERLEGELSKAKASKKTAHELTRAAEERAQVAEDKMEQL</sequence>
<protein>
    <submittedName>
        <fullName evidence="2">Uncharacterized protein</fullName>
    </submittedName>
</protein>
<reference evidence="2" key="2">
    <citation type="journal article" date="2024" name="Plant">
        <title>Genomic evolution and insights into agronomic trait innovations of Sesamum species.</title>
        <authorList>
            <person name="Miao H."/>
            <person name="Wang L."/>
            <person name="Qu L."/>
            <person name="Liu H."/>
            <person name="Sun Y."/>
            <person name="Le M."/>
            <person name="Wang Q."/>
            <person name="Wei S."/>
            <person name="Zheng Y."/>
            <person name="Lin W."/>
            <person name="Duan Y."/>
            <person name="Cao H."/>
            <person name="Xiong S."/>
            <person name="Wang X."/>
            <person name="Wei L."/>
            <person name="Li C."/>
            <person name="Ma Q."/>
            <person name="Ju M."/>
            <person name="Zhao R."/>
            <person name="Li G."/>
            <person name="Mu C."/>
            <person name="Tian Q."/>
            <person name="Mei H."/>
            <person name="Zhang T."/>
            <person name="Gao T."/>
            <person name="Zhang H."/>
        </authorList>
    </citation>
    <scope>NUCLEOTIDE SEQUENCE</scope>
    <source>
        <strain evidence="2">3651</strain>
    </source>
</reference>
<dbReference type="EMBL" id="JACGWO010000002">
    <property type="protein sequence ID" value="KAK4434989.1"/>
    <property type="molecule type" value="Genomic_DNA"/>
</dbReference>
<evidence type="ECO:0000313" key="2">
    <source>
        <dbReference type="EMBL" id="KAK4434989.1"/>
    </source>
</evidence>
<proteinExistence type="predicted"/>
<evidence type="ECO:0000313" key="3">
    <source>
        <dbReference type="Proteomes" id="UP001293254"/>
    </source>
</evidence>
<dbReference type="Proteomes" id="UP001293254">
    <property type="component" value="Unassembled WGS sequence"/>
</dbReference>
<accession>A0AAE2CUV9</accession>
<organism evidence="2 3">
    <name type="scientific">Sesamum alatum</name>
    <dbReference type="NCBI Taxonomy" id="300844"/>
    <lineage>
        <taxon>Eukaryota</taxon>
        <taxon>Viridiplantae</taxon>
        <taxon>Streptophyta</taxon>
        <taxon>Embryophyta</taxon>
        <taxon>Tracheophyta</taxon>
        <taxon>Spermatophyta</taxon>
        <taxon>Magnoliopsida</taxon>
        <taxon>eudicotyledons</taxon>
        <taxon>Gunneridae</taxon>
        <taxon>Pentapetalae</taxon>
        <taxon>asterids</taxon>
        <taxon>lamiids</taxon>
        <taxon>Lamiales</taxon>
        <taxon>Pedaliaceae</taxon>
        <taxon>Sesamum</taxon>
    </lineage>
</organism>
<feature type="compositionally biased region" description="Basic and acidic residues" evidence="1">
    <location>
        <begin position="158"/>
        <end position="180"/>
    </location>
</feature>
<evidence type="ECO:0000256" key="1">
    <source>
        <dbReference type="SAM" id="MobiDB-lite"/>
    </source>
</evidence>
<gene>
    <name evidence="2" type="ORF">Salat_0661900</name>
</gene>
<keyword evidence="3" id="KW-1185">Reference proteome</keyword>
<name>A0AAE2CUV9_9LAMI</name>
<feature type="region of interest" description="Disordered" evidence="1">
    <location>
        <begin position="148"/>
        <end position="180"/>
    </location>
</feature>